<dbReference type="InterPro" id="IPR016181">
    <property type="entry name" value="Acyl_CoA_acyltransferase"/>
</dbReference>
<organism evidence="3 4">
    <name type="scientific">Chitinophaga filiformis</name>
    <name type="common">Myxococcus filiformis</name>
    <name type="synonym">Flexibacter filiformis</name>
    <dbReference type="NCBI Taxonomy" id="104663"/>
    <lineage>
        <taxon>Bacteria</taxon>
        <taxon>Pseudomonadati</taxon>
        <taxon>Bacteroidota</taxon>
        <taxon>Chitinophagia</taxon>
        <taxon>Chitinophagales</taxon>
        <taxon>Chitinophagaceae</taxon>
        <taxon>Chitinophaga</taxon>
    </lineage>
</organism>
<dbReference type="Proteomes" id="UP000199045">
    <property type="component" value="Unassembled WGS sequence"/>
</dbReference>
<dbReference type="PANTHER" id="PTHR31438">
    <property type="entry name" value="LYSINE N-ACYLTRANSFERASE C17G9.06C-RELATED"/>
    <property type="match status" value="1"/>
</dbReference>
<dbReference type="STRING" id="104663.SAMN04488121_103481"/>
<comment type="pathway">
    <text evidence="1">Siderophore biosynthesis.</text>
</comment>
<gene>
    <name evidence="3" type="ORF">SAMN04488121_103481</name>
</gene>
<dbReference type="PANTHER" id="PTHR31438:SF1">
    <property type="entry name" value="LYSINE N-ACYLTRANSFERASE C17G9.06C-RELATED"/>
    <property type="match status" value="1"/>
</dbReference>
<dbReference type="InterPro" id="IPR019432">
    <property type="entry name" value="Acyltransferase_MbtK/IucB-like"/>
</dbReference>
<keyword evidence="3" id="KW-0808">Transferase</keyword>
<dbReference type="Pfam" id="PF13523">
    <property type="entry name" value="Acetyltransf_8"/>
    <property type="match status" value="1"/>
</dbReference>
<evidence type="ECO:0000313" key="4">
    <source>
        <dbReference type="Proteomes" id="UP000199045"/>
    </source>
</evidence>
<dbReference type="SMART" id="SM01006">
    <property type="entry name" value="AlcB"/>
    <property type="match status" value="1"/>
</dbReference>
<dbReference type="OrthoDB" id="2989563at2"/>
<protein>
    <submittedName>
        <fullName evidence="3">Protein N-acetyltransferase, RimJ/RimL family</fullName>
    </submittedName>
</protein>
<reference evidence="3 4" key="1">
    <citation type="submission" date="2016-10" db="EMBL/GenBank/DDBJ databases">
        <authorList>
            <person name="de Groot N.N."/>
        </authorList>
    </citation>
    <scope>NUCLEOTIDE SEQUENCE [LARGE SCALE GENOMIC DNA]</scope>
    <source>
        <strain evidence="3 4">DSM 527</strain>
    </source>
</reference>
<evidence type="ECO:0000259" key="2">
    <source>
        <dbReference type="SMART" id="SM01006"/>
    </source>
</evidence>
<accession>A0A1G7RIG8</accession>
<dbReference type="GO" id="GO:0016410">
    <property type="term" value="F:N-acyltransferase activity"/>
    <property type="evidence" value="ECO:0007669"/>
    <property type="project" value="TreeGrafter"/>
</dbReference>
<dbReference type="RefSeq" id="WP_089833055.1">
    <property type="nucleotide sequence ID" value="NZ_FNBN01000003.1"/>
</dbReference>
<sequence length="215" mass="25255">MQQKRNKCGDHIPAFLCPESGTSFDSLIPSCGHFHLRPLALDTDVPFIHEWVNKPYAVYWQLQNSTVEKVRNMYSELICTEHIQPFMGFYNDKPAFLVEFYWAFKDRIGEYYDVQTGDYGFHILMAPADTPVRHFTWNVFTVLIDFMFSEEKVERLIVEPDARNEKIHLLNKRAGFEYHHLINLPEKTAHLAFCTREQYTSALERERQLQSAGTI</sequence>
<evidence type="ECO:0000313" key="3">
    <source>
        <dbReference type="EMBL" id="SDG10616.1"/>
    </source>
</evidence>
<dbReference type="Gene3D" id="3.40.630.30">
    <property type="match status" value="1"/>
</dbReference>
<dbReference type="EMBL" id="FNBN01000003">
    <property type="protein sequence ID" value="SDG10616.1"/>
    <property type="molecule type" value="Genomic_DNA"/>
</dbReference>
<evidence type="ECO:0000256" key="1">
    <source>
        <dbReference type="ARBA" id="ARBA00004924"/>
    </source>
</evidence>
<feature type="domain" description="Acyltransferase MbtK/IucB-like conserved" evidence="2">
    <location>
        <begin position="37"/>
        <end position="84"/>
    </location>
</feature>
<dbReference type="GO" id="GO:0019290">
    <property type="term" value="P:siderophore biosynthetic process"/>
    <property type="evidence" value="ECO:0007669"/>
    <property type="project" value="InterPro"/>
</dbReference>
<dbReference type="SUPFAM" id="SSF55729">
    <property type="entry name" value="Acyl-CoA N-acyltransferases (Nat)"/>
    <property type="match status" value="1"/>
</dbReference>
<name>A0A1G7RIG8_CHIFI</name>
<dbReference type="AlphaFoldDB" id="A0A1G7RIG8"/>
<proteinExistence type="predicted"/>